<proteinExistence type="predicted"/>
<dbReference type="AlphaFoldDB" id="A0A179H837"/>
<evidence type="ECO:0000256" key="1">
    <source>
        <dbReference type="SAM" id="MobiDB-lite"/>
    </source>
</evidence>
<dbReference type="Proteomes" id="UP000078240">
    <property type="component" value="Unassembled WGS sequence"/>
</dbReference>
<accession>A0A179H837</accession>
<protein>
    <submittedName>
        <fullName evidence="2">Uncharacterized protein</fullName>
    </submittedName>
</protein>
<reference evidence="2 3" key="1">
    <citation type="submission" date="2016-01" db="EMBL/GenBank/DDBJ databases">
        <title>Biosynthesis of antibiotic leucinostatins and their inhibition on Phytophthora in bio-control Purpureocillium lilacinum.</title>
        <authorList>
            <person name="Wang G."/>
            <person name="Liu Z."/>
            <person name="Lin R."/>
            <person name="Li E."/>
            <person name="Mao Z."/>
            <person name="Ling J."/>
            <person name="Yin W."/>
            <person name="Xie B."/>
        </authorList>
    </citation>
    <scope>NUCLEOTIDE SEQUENCE [LARGE SCALE GENOMIC DNA]</scope>
    <source>
        <strain evidence="2">PLBJ-1</strain>
    </source>
</reference>
<feature type="region of interest" description="Disordered" evidence="1">
    <location>
        <begin position="189"/>
        <end position="225"/>
    </location>
</feature>
<sequence length="246" mass="25783">MVNTIWSPKVMSGGGQAMQRQTLAPVMWCRDGKIQVSTPAMPHFRLLSLTPPRPQVNPNLGLHDPLSISQRKSSLRHYTNTRFTLGGFLGLGIGTALYVGYGAPPGISCGGRDGRFGPLGGAVTATAAAGAPVLIHVGVPLPRRGLVCEADAGDDDEDDDRRDGAQYGAQLHAGKAVLTAAVGWDDEGRGRWARRGGGGGGGGGGGRRGAKRNKRDERGGWPGEGLCEDAWFLASHLRDEAARAGR</sequence>
<comment type="caution">
    <text evidence="2">The sequence shown here is derived from an EMBL/GenBank/DDBJ whole genome shotgun (WGS) entry which is preliminary data.</text>
</comment>
<feature type="compositionally biased region" description="Gly residues" evidence="1">
    <location>
        <begin position="195"/>
        <end position="207"/>
    </location>
</feature>
<name>A0A179H837_PURLI</name>
<gene>
    <name evidence="2" type="ORF">VFPBJ_00102</name>
</gene>
<evidence type="ECO:0000313" key="3">
    <source>
        <dbReference type="Proteomes" id="UP000078240"/>
    </source>
</evidence>
<organism evidence="2 3">
    <name type="scientific">Purpureocillium lilacinum</name>
    <name type="common">Paecilomyces lilacinus</name>
    <dbReference type="NCBI Taxonomy" id="33203"/>
    <lineage>
        <taxon>Eukaryota</taxon>
        <taxon>Fungi</taxon>
        <taxon>Dikarya</taxon>
        <taxon>Ascomycota</taxon>
        <taxon>Pezizomycotina</taxon>
        <taxon>Sordariomycetes</taxon>
        <taxon>Hypocreomycetidae</taxon>
        <taxon>Hypocreales</taxon>
        <taxon>Ophiocordycipitaceae</taxon>
        <taxon>Purpureocillium</taxon>
    </lineage>
</organism>
<evidence type="ECO:0000313" key="2">
    <source>
        <dbReference type="EMBL" id="OAQ86062.1"/>
    </source>
</evidence>
<dbReference type="EMBL" id="LSBH01000001">
    <property type="protein sequence ID" value="OAQ86062.1"/>
    <property type="molecule type" value="Genomic_DNA"/>
</dbReference>